<dbReference type="AlphaFoldDB" id="A0A9P5CIR5"/>
<dbReference type="RefSeq" id="XP_040771662.1">
    <property type="nucleotide sequence ID" value="XM_040917921.1"/>
</dbReference>
<proteinExistence type="predicted"/>
<keyword evidence="2" id="KW-1185">Reference proteome</keyword>
<comment type="caution">
    <text evidence="1">The sequence shown here is derived from an EMBL/GenBank/DDBJ whole genome shotgun (WGS) entry which is preliminary data.</text>
</comment>
<accession>A0A9P5CIR5</accession>
<dbReference type="EMBL" id="MU032352">
    <property type="protein sequence ID" value="KAF3760683.1"/>
    <property type="molecule type" value="Genomic_DNA"/>
</dbReference>
<evidence type="ECO:0000313" key="2">
    <source>
        <dbReference type="Proteomes" id="UP000803844"/>
    </source>
</evidence>
<dbReference type="InterPro" id="IPR021463">
    <property type="entry name" value="Methyltransf_34"/>
</dbReference>
<organism evidence="1 2">
    <name type="scientific">Cryphonectria parasitica (strain ATCC 38755 / EP155)</name>
    <dbReference type="NCBI Taxonomy" id="660469"/>
    <lineage>
        <taxon>Eukaryota</taxon>
        <taxon>Fungi</taxon>
        <taxon>Dikarya</taxon>
        <taxon>Ascomycota</taxon>
        <taxon>Pezizomycotina</taxon>
        <taxon>Sordariomycetes</taxon>
        <taxon>Sordariomycetidae</taxon>
        <taxon>Diaporthales</taxon>
        <taxon>Cryphonectriaceae</taxon>
        <taxon>Cryphonectria-Endothia species complex</taxon>
        <taxon>Cryphonectria</taxon>
    </lineage>
</organism>
<dbReference type="Proteomes" id="UP000803844">
    <property type="component" value="Unassembled WGS sequence"/>
</dbReference>
<protein>
    <submittedName>
        <fullName evidence="1">Uncharacterized protein</fullName>
    </submittedName>
</protein>
<dbReference type="Pfam" id="PF11312">
    <property type="entry name" value="Methyltransf_34"/>
    <property type="match status" value="1"/>
</dbReference>
<dbReference type="OrthoDB" id="6419443at2759"/>
<sequence length="349" mass="38004">MRQDTAHQQKILNIFQSTFSSVLLSSGFNTLLQEVKSALFSRDFEKAFGKEDYLEAYAARWSPTRALCYAAVLDGIRSHLEQLCGRQPQQDEDGEGGDERARAVLRVLAIGGAAAELASVASHLSRQPPETAGSISLLDVASWAGVVDKLQTGLTTPPKLSKYASAAAQAANTAFVTPSRLQDVDFKQHDVLALSREDLSILISPDSSSSSSSSSSQSKPVLVTLLFTLNELFTAAGIGKTTTFLLTLTSVLPAGSLLLVVDSPGSYSETTVGKEAKRYPMQWLLDRVLLGAEQDGEEEEEAAGWEKIEAKDSVWFRLAPELRYPIALEDMRYQMHLYRRVIGNGKIDG</sequence>
<gene>
    <name evidence="1" type="ORF">M406DRAFT_268212</name>
</gene>
<dbReference type="GeneID" id="63835050"/>
<name>A0A9P5CIR5_CRYP1</name>
<evidence type="ECO:0000313" key="1">
    <source>
        <dbReference type="EMBL" id="KAF3760683.1"/>
    </source>
</evidence>
<reference evidence="1" key="1">
    <citation type="journal article" date="2020" name="Phytopathology">
        <title>Genome sequence of the chestnut blight fungus Cryphonectria parasitica EP155: A fundamental resource for an archetypical invasive plant pathogen.</title>
        <authorList>
            <person name="Crouch J.A."/>
            <person name="Dawe A."/>
            <person name="Aerts A."/>
            <person name="Barry K."/>
            <person name="Churchill A.C.L."/>
            <person name="Grimwood J."/>
            <person name="Hillman B."/>
            <person name="Milgroom M.G."/>
            <person name="Pangilinan J."/>
            <person name="Smith M."/>
            <person name="Salamov A."/>
            <person name="Schmutz J."/>
            <person name="Yadav J."/>
            <person name="Grigoriev I.V."/>
            <person name="Nuss D."/>
        </authorList>
    </citation>
    <scope>NUCLEOTIDE SEQUENCE</scope>
    <source>
        <strain evidence="1">EP155</strain>
    </source>
</reference>